<evidence type="ECO:0000313" key="5">
    <source>
        <dbReference type="EMBL" id="AKF10849.1"/>
    </source>
</evidence>
<dbReference type="SMART" id="SM00382">
    <property type="entry name" value="AAA"/>
    <property type="match status" value="1"/>
</dbReference>
<dbReference type="PROSITE" id="PS50893">
    <property type="entry name" value="ABC_TRANSPORTER_2"/>
    <property type="match status" value="1"/>
</dbReference>
<dbReference type="GO" id="GO:0005524">
    <property type="term" value="F:ATP binding"/>
    <property type="evidence" value="ECO:0007669"/>
    <property type="project" value="UniProtKB-KW"/>
</dbReference>
<gene>
    <name evidence="5" type="ORF">DB32_007998</name>
</gene>
<dbReference type="PROSITE" id="PS00211">
    <property type="entry name" value="ABC_TRANSPORTER_1"/>
    <property type="match status" value="1"/>
</dbReference>
<dbReference type="PANTHER" id="PTHR42781:SF4">
    <property type="entry name" value="SPERMIDINE_PUTRESCINE IMPORT ATP-BINDING PROTEIN POTA"/>
    <property type="match status" value="1"/>
</dbReference>
<dbReference type="InterPro" id="IPR027417">
    <property type="entry name" value="P-loop_NTPase"/>
</dbReference>
<dbReference type="EMBL" id="CP011125">
    <property type="protein sequence ID" value="AKF10849.1"/>
    <property type="molecule type" value="Genomic_DNA"/>
</dbReference>
<sequence length="227" mass="24072">MGRLAIDVELDTGPGVLAIVGPNGAGKTTLLSLLLGVLPVTRGRIEVNGVVLLDTSASVNAPVEARRLGYAPQDHALFPHLDVRGNVELAVSSALARAERARRIDEVLRDLQIEHLASRRPSTLSGGERQRVALARALSISPRALLLDEPLAALDARARREVRDFLATTLGALAIPSIVVTHDAAEARALGQRIAVMEAGRVVQQGTWDELVAAPATPFVRELAAHA</sequence>
<dbReference type="Pfam" id="PF00005">
    <property type="entry name" value="ABC_tran"/>
    <property type="match status" value="1"/>
</dbReference>
<name>A0A0F6SHQ4_9BACT</name>
<dbReference type="InterPro" id="IPR003593">
    <property type="entry name" value="AAA+_ATPase"/>
</dbReference>
<dbReference type="Gene3D" id="3.40.50.300">
    <property type="entry name" value="P-loop containing nucleotide triphosphate hydrolases"/>
    <property type="match status" value="1"/>
</dbReference>
<feature type="domain" description="ABC transporter" evidence="4">
    <location>
        <begin position="1"/>
        <end position="224"/>
    </location>
</feature>
<evidence type="ECO:0000256" key="2">
    <source>
        <dbReference type="ARBA" id="ARBA00022741"/>
    </source>
</evidence>
<evidence type="ECO:0000256" key="1">
    <source>
        <dbReference type="ARBA" id="ARBA00022448"/>
    </source>
</evidence>
<proteinExistence type="predicted"/>
<organism evidence="5 6">
    <name type="scientific">Sandaracinus amylolyticus</name>
    <dbReference type="NCBI Taxonomy" id="927083"/>
    <lineage>
        <taxon>Bacteria</taxon>
        <taxon>Pseudomonadati</taxon>
        <taxon>Myxococcota</taxon>
        <taxon>Polyangia</taxon>
        <taxon>Polyangiales</taxon>
        <taxon>Sandaracinaceae</taxon>
        <taxon>Sandaracinus</taxon>
    </lineage>
</organism>
<keyword evidence="2" id="KW-0547">Nucleotide-binding</keyword>
<keyword evidence="6" id="KW-1185">Reference proteome</keyword>
<dbReference type="GO" id="GO:0016887">
    <property type="term" value="F:ATP hydrolysis activity"/>
    <property type="evidence" value="ECO:0007669"/>
    <property type="project" value="InterPro"/>
</dbReference>
<evidence type="ECO:0000313" key="6">
    <source>
        <dbReference type="Proteomes" id="UP000034883"/>
    </source>
</evidence>
<evidence type="ECO:0000256" key="3">
    <source>
        <dbReference type="ARBA" id="ARBA00022840"/>
    </source>
</evidence>
<accession>A0A0F6SHQ4</accession>
<keyword evidence="1" id="KW-0813">Transport</keyword>
<dbReference type="KEGG" id="samy:DB32_007998"/>
<dbReference type="PANTHER" id="PTHR42781">
    <property type="entry name" value="SPERMIDINE/PUTRESCINE IMPORT ATP-BINDING PROTEIN POTA"/>
    <property type="match status" value="1"/>
</dbReference>
<evidence type="ECO:0000259" key="4">
    <source>
        <dbReference type="PROSITE" id="PS50893"/>
    </source>
</evidence>
<protein>
    <submittedName>
        <fullName evidence="5">Molybdenum transport ATP-binding protein ModC</fullName>
    </submittedName>
</protein>
<dbReference type="InterPro" id="IPR017871">
    <property type="entry name" value="ABC_transporter-like_CS"/>
</dbReference>
<dbReference type="InterPro" id="IPR003439">
    <property type="entry name" value="ABC_transporter-like_ATP-bd"/>
</dbReference>
<dbReference type="STRING" id="927083.DB32_007998"/>
<dbReference type="Proteomes" id="UP000034883">
    <property type="component" value="Chromosome"/>
</dbReference>
<dbReference type="InterPro" id="IPR050093">
    <property type="entry name" value="ABC_SmlMolc_Importer"/>
</dbReference>
<dbReference type="SUPFAM" id="SSF52540">
    <property type="entry name" value="P-loop containing nucleoside triphosphate hydrolases"/>
    <property type="match status" value="1"/>
</dbReference>
<dbReference type="AlphaFoldDB" id="A0A0F6SHQ4"/>
<keyword evidence="3 5" id="KW-0067">ATP-binding</keyword>
<reference evidence="5 6" key="1">
    <citation type="submission" date="2015-03" db="EMBL/GenBank/DDBJ databases">
        <title>Genome assembly of Sandaracinus amylolyticus DSM 53668.</title>
        <authorList>
            <person name="Sharma G."/>
            <person name="Subramanian S."/>
        </authorList>
    </citation>
    <scope>NUCLEOTIDE SEQUENCE [LARGE SCALE GENOMIC DNA]</scope>
    <source>
        <strain evidence="5 6">DSM 53668</strain>
    </source>
</reference>